<keyword evidence="3" id="KW-1185">Reference proteome</keyword>
<dbReference type="AlphaFoldDB" id="A0AAD7RXM1"/>
<gene>
    <name evidence="2" type="ORF">AAFF_G00076380</name>
</gene>
<protein>
    <submittedName>
        <fullName evidence="2">Uncharacterized protein</fullName>
    </submittedName>
</protein>
<sequence length="91" mass="9795">MHDIRLISPSQVTNVNPGPNSRRASGSCGLELGPVNKERRVVVSSCSDRLALENVHRLSLRKQGALLSRKRGQVAPLALSDGTYPPLTPTP</sequence>
<organism evidence="2 3">
    <name type="scientific">Aldrovandia affinis</name>
    <dbReference type="NCBI Taxonomy" id="143900"/>
    <lineage>
        <taxon>Eukaryota</taxon>
        <taxon>Metazoa</taxon>
        <taxon>Chordata</taxon>
        <taxon>Craniata</taxon>
        <taxon>Vertebrata</taxon>
        <taxon>Euteleostomi</taxon>
        <taxon>Actinopterygii</taxon>
        <taxon>Neopterygii</taxon>
        <taxon>Teleostei</taxon>
        <taxon>Notacanthiformes</taxon>
        <taxon>Halosauridae</taxon>
        <taxon>Aldrovandia</taxon>
    </lineage>
</organism>
<feature type="compositionally biased region" description="Polar residues" evidence="1">
    <location>
        <begin position="8"/>
        <end position="24"/>
    </location>
</feature>
<dbReference type="Proteomes" id="UP001221898">
    <property type="component" value="Unassembled WGS sequence"/>
</dbReference>
<reference evidence="2" key="1">
    <citation type="journal article" date="2023" name="Science">
        <title>Genome structures resolve the early diversification of teleost fishes.</title>
        <authorList>
            <person name="Parey E."/>
            <person name="Louis A."/>
            <person name="Montfort J."/>
            <person name="Bouchez O."/>
            <person name="Roques C."/>
            <person name="Iampietro C."/>
            <person name="Lluch J."/>
            <person name="Castinel A."/>
            <person name="Donnadieu C."/>
            <person name="Desvignes T."/>
            <person name="Floi Bucao C."/>
            <person name="Jouanno E."/>
            <person name="Wen M."/>
            <person name="Mejri S."/>
            <person name="Dirks R."/>
            <person name="Jansen H."/>
            <person name="Henkel C."/>
            <person name="Chen W.J."/>
            <person name="Zahm M."/>
            <person name="Cabau C."/>
            <person name="Klopp C."/>
            <person name="Thompson A.W."/>
            <person name="Robinson-Rechavi M."/>
            <person name="Braasch I."/>
            <person name="Lecointre G."/>
            <person name="Bobe J."/>
            <person name="Postlethwait J.H."/>
            <person name="Berthelot C."/>
            <person name="Roest Crollius H."/>
            <person name="Guiguen Y."/>
        </authorList>
    </citation>
    <scope>NUCLEOTIDE SEQUENCE</scope>
    <source>
        <strain evidence="2">NC1722</strain>
    </source>
</reference>
<feature type="region of interest" description="Disordered" evidence="1">
    <location>
        <begin position="1"/>
        <end position="31"/>
    </location>
</feature>
<comment type="caution">
    <text evidence="2">The sequence shown here is derived from an EMBL/GenBank/DDBJ whole genome shotgun (WGS) entry which is preliminary data.</text>
</comment>
<evidence type="ECO:0000313" key="3">
    <source>
        <dbReference type="Proteomes" id="UP001221898"/>
    </source>
</evidence>
<evidence type="ECO:0000313" key="2">
    <source>
        <dbReference type="EMBL" id="KAJ8392274.1"/>
    </source>
</evidence>
<dbReference type="EMBL" id="JAINUG010000147">
    <property type="protein sequence ID" value="KAJ8392274.1"/>
    <property type="molecule type" value="Genomic_DNA"/>
</dbReference>
<name>A0AAD7RXM1_9TELE</name>
<evidence type="ECO:0000256" key="1">
    <source>
        <dbReference type="SAM" id="MobiDB-lite"/>
    </source>
</evidence>
<accession>A0AAD7RXM1</accession>
<proteinExistence type="predicted"/>